<organism evidence="2 3">
    <name type="scientific">Nocardioides conyzicola</name>
    <dbReference type="NCBI Taxonomy" id="1651781"/>
    <lineage>
        <taxon>Bacteria</taxon>
        <taxon>Bacillati</taxon>
        <taxon>Actinomycetota</taxon>
        <taxon>Actinomycetes</taxon>
        <taxon>Propionibacteriales</taxon>
        <taxon>Nocardioidaceae</taxon>
        <taxon>Nocardioides</taxon>
    </lineage>
</organism>
<accession>A0ABP8WLC1</accession>
<evidence type="ECO:0000313" key="2">
    <source>
        <dbReference type="EMBL" id="GAA4691661.1"/>
    </source>
</evidence>
<feature type="signal peptide" evidence="1">
    <location>
        <begin position="1"/>
        <end position="31"/>
    </location>
</feature>
<proteinExistence type="predicted"/>
<dbReference type="Gene3D" id="1.50.10.20">
    <property type="match status" value="1"/>
</dbReference>
<keyword evidence="1" id="KW-0732">Signal</keyword>
<name>A0ABP8WLC1_9ACTN</name>
<evidence type="ECO:0000313" key="3">
    <source>
        <dbReference type="Proteomes" id="UP001499974"/>
    </source>
</evidence>
<dbReference type="SUPFAM" id="SSF48239">
    <property type="entry name" value="Terpenoid cyclases/Protein prenyltransferases"/>
    <property type="match status" value="1"/>
</dbReference>
<sequence length="536" mass="54347">MLRSVRRGAALVAVPTLALAALAATPGTASAAGTDPVAADSAATWLTSQLSSGIVHNDQYDFDDLGLSADVALGLHRIGGHDATVSAIADAIEPRAHDEWYTSTYEGQTTLYAGSLAKAAVLAQAAGSSTADFGGHDLIAELESRVGSTAPINGRVVDENNEYGDTNAFGQAYAAQALVAADSPKAGAVTNYLLEQQCAAGWFRLDFPSRSSEIQTCEGDATSQPDTDATAIAVLALTSQSADVDVAEKLALAKSWLESSQKADGSFGGGPSTEAANANSTGLAGTALAALGDTSAAAKAAVWVRAHQVTNAGSCTTYAAADTGSIAYDDTALSEVDTTPIAAETADQFRRATAQALPVLQWAPAGPGVSALFTAEYVKAGTKPRVGVVGAAPGETLCAAAGTQKVARVADANGEAQFPIALGAKTATTRVTISTAGGVADTATIKALGAKKLPIKLKAKVRKGTTQTVRVTGLAPGETVRVKLLGKTRSGQATRKGVFVASAKATGKYGKPGTFKVTVVGEFANRKGSKTFKVVR</sequence>
<reference evidence="3" key="1">
    <citation type="journal article" date="2019" name="Int. J. Syst. Evol. Microbiol.">
        <title>The Global Catalogue of Microorganisms (GCM) 10K type strain sequencing project: providing services to taxonomists for standard genome sequencing and annotation.</title>
        <authorList>
            <consortium name="The Broad Institute Genomics Platform"/>
            <consortium name="The Broad Institute Genome Sequencing Center for Infectious Disease"/>
            <person name="Wu L."/>
            <person name="Ma J."/>
        </authorList>
    </citation>
    <scope>NUCLEOTIDE SEQUENCE [LARGE SCALE GENOMIC DNA]</scope>
    <source>
        <strain evidence="3">JCM 18531</strain>
    </source>
</reference>
<dbReference type="Proteomes" id="UP001499974">
    <property type="component" value="Unassembled WGS sequence"/>
</dbReference>
<dbReference type="CDD" id="cd00688">
    <property type="entry name" value="ISOPREN_C2_like"/>
    <property type="match status" value="1"/>
</dbReference>
<protein>
    <recommendedName>
        <fullName evidence="4">Squalene cyclase C-terminal domain-containing protein</fullName>
    </recommendedName>
</protein>
<evidence type="ECO:0000256" key="1">
    <source>
        <dbReference type="SAM" id="SignalP"/>
    </source>
</evidence>
<feature type="chain" id="PRO_5045353129" description="Squalene cyclase C-terminal domain-containing protein" evidence="1">
    <location>
        <begin position="32"/>
        <end position="536"/>
    </location>
</feature>
<evidence type="ECO:0008006" key="4">
    <source>
        <dbReference type="Google" id="ProtNLM"/>
    </source>
</evidence>
<dbReference type="InterPro" id="IPR008930">
    <property type="entry name" value="Terpenoid_cyclase/PrenylTrfase"/>
</dbReference>
<keyword evidence="3" id="KW-1185">Reference proteome</keyword>
<gene>
    <name evidence="2" type="ORF">GCM10023349_03000</name>
</gene>
<comment type="caution">
    <text evidence="2">The sequence shown here is derived from an EMBL/GenBank/DDBJ whole genome shotgun (WGS) entry which is preliminary data.</text>
</comment>
<dbReference type="EMBL" id="BAABKM010000001">
    <property type="protein sequence ID" value="GAA4691661.1"/>
    <property type="molecule type" value="Genomic_DNA"/>
</dbReference>